<reference evidence="1" key="1">
    <citation type="journal article" date="2022" name="Int. J. Mol. Sci.">
        <title>Draft Genome of Tanacetum Coccineum: Genomic Comparison of Closely Related Tanacetum-Family Plants.</title>
        <authorList>
            <person name="Yamashiro T."/>
            <person name="Shiraishi A."/>
            <person name="Nakayama K."/>
            <person name="Satake H."/>
        </authorList>
    </citation>
    <scope>NUCLEOTIDE SEQUENCE</scope>
</reference>
<dbReference type="Proteomes" id="UP001151760">
    <property type="component" value="Unassembled WGS sequence"/>
</dbReference>
<sequence length="246" mass="28061">MEEYIRLEEEKAQKRGKVLTETASMVVGYTEEIVHDFEQRLEMIFGMLRAPLFPEFIRDLKHFRIGDAMRLDVAGLHTAEEMAEDRFGPYWLGSERVIPDKGDLKAVPQHGLRGSQRSYLLARYLKLFASRRKHGAMIYGGQFVARLVKHFGLLTEERLKGGFTEEALVAPGGGDEDEEMPQTGQREVLDSMASDFSRFTTWTVTSLARLMDRAGVPYTRYSEPLVEYQRCTRQRTDGANTSTAPQ</sequence>
<organism evidence="1 2">
    <name type="scientific">Tanacetum coccineum</name>
    <dbReference type="NCBI Taxonomy" id="301880"/>
    <lineage>
        <taxon>Eukaryota</taxon>
        <taxon>Viridiplantae</taxon>
        <taxon>Streptophyta</taxon>
        <taxon>Embryophyta</taxon>
        <taxon>Tracheophyta</taxon>
        <taxon>Spermatophyta</taxon>
        <taxon>Magnoliopsida</taxon>
        <taxon>eudicotyledons</taxon>
        <taxon>Gunneridae</taxon>
        <taxon>Pentapetalae</taxon>
        <taxon>asterids</taxon>
        <taxon>campanulids</taxon>
        <taxon>Asterales</taxon>
        <taxon>Asteraceae</taxon>
        <taxon>Asteroideae</taxon>
        <taxon>Anthemideae</taxon>
        <taxon>Anthemidinae</taxon>
        <taxon>Tanacetum</taxon>
    </lineage>
</organism>
<evidence type="ECO:0000313" key="1">
    <source>
        <dbReference type="EMBL" id="GJS64145.1"/>
    </source>
</evidence>
<proteinExistence type="predicted"/>
<gene>
    <name evidence="1" type="ORF">Tco_0678709</name>
</gene>
<evidence type="ECO:0000313" key="2">
    <source>
        <dbReference type="Proteomes" id="UP001151760"/>
    </source>
</evidence>
<comment type="caution">
    <text evidence="1">The sequence shown here is derived from an EMBL/GenBank/DDBJ whole genome shotgun (WGS) entry which is preliminary data.</text>
</comment>
<protein>
    <submittedName>
        <fullName evidence="1">Uncharacterized protein</fullName>
    </submittedName>
</protein>
<reference evidence="1" key="2">
    <citation type="submission" date="2022-01" db="EMBL/GenBank/DDBJ databases">
        <authorList>
            <person name="Yamashiro T."/>
            <person name="Shiraishi A."/>
            <person name="Satake H."/>
            <person name="Nakayama K."/>
        </authorList>
    </citation>
    <scope>NUCLEOTIDE SEQUENCE</scope>
</reference>
<accession>A0ABQ4XGG9</accession>
<name>A0ABQ4XGG9_9ASTR</name>
<keyword evidence="2" id="KW-1185">Reference proteome</keyword>
<dbReference type="EMBL" id="BQNB010009482">
    <property type="protein sequence ID" value="GJS64145.1"/>
    <property type="molecule type" value="Genomic_DNA"/>
</dbReference>